<name>A0ABQ5TMA9_9BACI</name>
<proteinExistence type="inferred from homology"/>
<dbReference type="Gene3D" id="3.40.630.190">
    <property type="entry name" value="LCP protein"/>
    <property type="match status" value="1"/>
</dbReference>
<evidence type="ECO:0000256" key="2">
    <source>
        <dbReference type="ARBA" id="ARBA00022692"/>
    </source>
</evidence>
<keyword evidence="4" id="KW-0472">Membrane</keyword>
<dbReference type="InterPro" id="IPR004474">
    <property type="entry name" value="LytR_CpsA_psr"/>
</dbReference>
<sequence length="354" mass="39895">MKKNKSVQTRTVMRKKKKRRIRKRVLFILLPIVIIFFGVLGYGVHLYVQAQNAVSNSYEDDGREKSDLREGQVDPNIDNVSILIIGTDANEHRDNADNARSDALMLATFNKDKESVNLVSIPRDSYVHIPEVGYEDKITHAHAYGGPKATIETVENLMNIPVDYYVRVDFHAFVDVVDAIGGIDVNVPYEFKESNSMDKRDAIHLLAGEQTVDGEEALALARTRKLDNDIERGKRQMEIINAVAKKAASVNSVFNFDDVINAVGDNMSTNMSFKEMRTFVSYVTGGLNINNYTLEGTDYQPGSTYYWQLDEVALQETKTMLQDHLEISSPTVNTGSESYNQTNETQESQDAQNY</sequence>
<evidence type="ECO:0000256" key="3">
    <source>
        <dbReference type="ARBA" id="ARBA00022968"/>
    </source>
</evidence>
<dbReference type="NCBIfam" id="TIGR00350">
    <property type="entry name" value="lytR_cpsA_psr"/>
    <property type="match status" value="1"/>
</dbReference>
<comment type="similarity">
    <text evidence="1">Belongs to the LytR/CpsA/Psr (LCP) family.</text>
</comment>
<dbReference type="InterPro" id="IPR050922">
    <property type="entry name" value="LytR/CpsA/Psr_CW_biosynth"/>
</dbReference>
<evidence type="ECO:0000313" key="7">
    <source>
        <dbReference type="EMBL" id="GLO67595.1"/>
    </source>
</evidence>
<evidence type="ECO:0000259" key="6">
    <source>
        <dbReference type="Pfam" id="PF03816"/>
    </source>
</evidence>
<dbReference type="RefSeq" id="WP_069685364.1">
    <property type="nucleotide sequence ID" value="NZ_BSKO01000001.1"/>
</dbReference>
<evidence type="ECO:0000313" key="8">
    <source>
        <dbReference type="Proteomes" id="UP001275436"/>
    </source>
</evidence>
<keyword evidence="4" id="KW-1133">Transmembrane helix</keyword>
<keyword evidence="8" id="KW-1185">Reference proteome</keyword>
<keyword evidence="2" id="KW-0812">Transmembrane</keyword>
<keyword evidence="3" id="KW-0735">Signal-anchor</keyword>
<feature type="region of interest" description="Disordered" evidence="5">
    <location>
        <begin position="329"/>
        <end position="354"/>
    </location>
</feature>
<evidence type="ECO:0000256" key="4">
    <source>
        <dbReference type="ARBA" id="ARBA00022989"/>
    </source>
</evidence>
<dbReference type="Pfam" id="PF03816">
    <property type="entry name" value="LytR_cpsA_psr"/>
    <property type="match status" value="1"/>
</dbReference>
<dbReference type="PANTHER" id="PTHR33392">
    <property type="entry name" value="POLYISOPRENYL-TEICHOIC ACID--PEPTIDOGLYCAN TEICHOIC ACID TRANSFERASE TAGU"/>
    <property type="match status" value="1"/>
</dbReference>
<gene>
    <name evidence="7" type="primary">lytR_2</name>
    <name evidence="7" type="ORF">MACH08_33790</name>
</gene>
<protein>
    <submittedName>
        <fullName evidence="7">LytR family transcriptional regulator</fullName>
    </submittedName>
</protein>
<evidence type="ECO:0000256" key="5">
    <source>
        <dbReference type="SAM" id="MobiDB-lite"/>
    </source>
</evidence>
<organism evidence="7 8">
    <name type="scientific">Oceanobacillus kimchii</name>
    <dbReference type="NCBI Taxonomy" id="746691"/>
    <lineage>
        <taxon>Bacteria</taxon>
        <taxon>Bacillati</taxon>
        <taxon>Bacillota</taxon>
        <taxon>Bacilli</taxon>
        <taxon>Bacillales</taxon>
        <taxon>Bacillaceae</taxon>
        <taxon>Oceanobacillus</taxon>
    </lineage>
</organism>
<feature type="domain" description="Cell envelope-related transcriptional attenuator" evidence="6">
    <location>
        <begin position="100"/>
        <end position="248"/>
    </location>
</feature>
<evidence type="ECO:0000256" key="1">
    <source>
        <dbReference type="ARBA" id="ARBA00006068"/>
    </source>
</evidence>
<dbReference type="Proteomes" id="UP001275436">
    <property type="component" value="Unassembled WGS sequence"/>
</dbReference>
<dbReference type="EMBL" id="BSKO01000001">
    <property type="protein sequence ID" value="GLO67595.1"/>
    <property type="molecule type" value="Genomic_DNA"/>
</dbReference>
<reference evidence="7 8" key="1">
    <citation type="submission" date="2023-02" db="EMBL/GenBank/DDBJ databases">
        <title>Oceanobacillus kimchii IFOP_LL358 isolated form Alexandrium catenella lab strain.</title>
        <authorList>
            <person name="Gajardo G."/>
            <person name="Ueki S."/>
            <person name="Maruyama F."/>
        </authorList>
    </citation>
    <scope>NUCLEOTIDE SEQUENCE [LARGE SCALE GENOMIC DNA]</scope>
    <source>
        <strain evidence="7 8">IFOP_LL358</strain>
    </source>
</reference>
<dbReference type="PANTHER" id="PTHR33392:SF3">
    <property type="entry name" value="POLYISOPRENYL-TEICHOIC ACID--PEPTIDOGLYCAN TEICHOIC ACID TRANSFERASE TAGT"/>
    <property type="match status" value="1"/>
</dbReference>
<accession>A0ABQ5TMA9</accession>
<comment type="caution">
    <text evidence="7">The sequence shown here is derived from an EMBL/GenBank/DDBJ whole genome shotgun (WGS) entry which is preliminary data.</text>
</comment>